<feature type="region of interest" description="Disordered" evidence="1">
    <location>
        <begin position="318"/>
        <end position="362"/>
    </location>
</feature>
<feature type="domain" description="PH" evidence="2">
    <location>
        <begin position="1324"/>
        <end position="1432"/>
    </location>
</feature>
<dbReference type="SUPFAM" id="SSF46966">
    <property type="entry name" value="Spectrin repeat"/>
    <property type="match status" value="1"/>
</dbReference>
<name>A0A210PN94_MIZYE</name>
<feature type="compositionally biased region" description="Polar residues" evidence="1">
    <location>
        <begin position="878"/>
        <end position="897"/>
    </location>
</feature>
<organism evidence="4 5">
    <name type="scientific">Mizuhopecten yessoensis</name>
    <name type="common">Japanese scallop</name>
    <name type="synonym">Patinopecten yessoensis</name>
    <dbReference type="NCBI Taxonomy" id="6573"/>
    <lineage>
        <taxon>Eukaryota</taxon>
        <taxon>Metazoa</taxon>
        <taxon>Spiralia</taxon>
        <taxon>Lophotrochozoa</taxon>
        <taxon>Mollusca</taxon>
        <taxon>Bivalvia</taxon>
        <taxon>Autobranchia</taxon>
        <taxon>Pteriomorphia</taxon>
        <taxon>Pectinida</taxon>
        <taxon>Pectinoidea</taxon>
        <taxon>Pectinidae</taxon>
        <taxon>Mizuhopecten</taxon>
    </lineage>
</organism>
<dbReference type="Gene3D" id="1.20.58.60">
    <property type="match status" value="1"/>
</dbReference>
<dbReference type="GO" id="GO:0005085">
    <property type="term" value="F:guanyl-nucleotide exchange factor activity"/>
    <property type="evidence" value="ECO:0007669"/>
    <property type="project" value="InterPro"/>
</dbReference>
<dbReference type="Pfam" id="PF00621">
    <property type="entry name" value="RhoGEF"/>
    <property type="match status" value="1"/>
</dbReference>
<evidence type="ECO:0000259" key="2">
    <source>
        <dbReference type="PROSITE" id="PS50003"/>
    </source>
</evidence>
<dbReference type="InterPro" id="IPR036865">
    <property type="entry name" value="CRAL-TRIO_dom_sf"/>
</dbReference>
<comment type="caution">
    <text evidence="4">The sequence shown here is derived from an EMBL/GenBank/DDBJ whole genome shotgun (WGS) entry which is preliminary data.</text>
</comment>
<dbReference type="SMART" id="SM00233">
    <property type="entry name" value="PH"/>
    <property type="match status" value="1"/>
</dbReference>
<feature type="compositionally biased region" description="Low complexity" evidence="1">
    <location>
        <begin position="1503"/>
        <end position="1523"/>
    </location>
</feature>
<dbReference type="SMART" id="SM00325">
    <property type="entry name" value="RhoGEF"/>
    <property type="match status" value="1"/>
</dbReference>
<evidence type="ECO:0000256" key="1">
    <source>
        <dbReference type="SAM" id="MobiDB-lite"/>
    </source>
</evidence>
<dbReference type="STRING" id="6573.A0A210PN94"/>
<dbReference type="PANTHER" id="PTHR45845">
    <property type="entry name" value="RHO GUANINE NUCLEOTIDE EXCHANGE FACTOR-RELATED"/>
    <property type="match status" value="1"/>
</dbReference>
<feature type="region of interest" description="Disordered" evidence="1">
    <location>
        <begin position="980"/>
        <end position="1122"/>
    </location>
</feature>
<dbReference type="InterPro" id="IPR000219">
    <property type="entry name" value="DH_dom"/>
</dbReference>
<reference evidence="4 5" key="1">
    <citation type="journal article" date="2017" name="Nat. Ecol. Evol.">
        <title>Scallop genome provides insights into evolution of bilaterian karyotype and development.</title>
        <authorList>
            <person name="Wang S."/>
            <person name="Zhang J."/>
            <person name="Jiao W."/>
            <person name="Li J."/>
            <person name="Xun X."/>
            <person name="Sun Y."/>
            <person name="Guo X."/>
            <person name="Huan P."/>
            <person name="Dong B."/>
            <person name="Zhang L."/>
            <person name="Hu X."/>
            <person name="Sun X."/>
            <person name="Wang J."/>
            <person name="Zhao C."/>
            <person name="Wang Y."/>
            <person name="Wang D."/>
            <person name="Huang X."/>
            <person name="Wang R."/>
            <person name="Lv J."/>
            <person name="Li Y."/>
            <person name="Zhang Z."/>
            <person name="Liu B."/>
            <person name="Lu W."/>
            <person name="Hui Y."/>
            <person name="Liang J."/>
            <person name="Zhou Z."/>
            <person name="Hou R."/>
            <person name="Li X."/>
            <person name="Liu Y."/>
            <person name="Li H."/>
            <person name="Ning X."/>
            <person name="Lin Y."/>
            <person name="Zhao L."/>
            <person name="Xing Q."/>
            <person name="Dou J."/>
            <person name="Li Y."/>
            <person name="Mao J."/>
            <person name="Guo H."/>
            <person name="Dou H."/>
            <person name="Li T."/>
            <person name="Mu C."/>
            <person name="Jiang W."/>
            <person name="Fu Q."/>
            <person name="Fu X."/>
            <person name="Miao Y."/>
            <person name="Liu J."/>
            <person name="Yu Q."/>
            <person name="Li R."/>
            <person name="Liao H."/>
            <person name="Li X."/>
            <person name="Kong Y."/>
            <person name="Jiang Z."/>
            <person name="Chourrout D."/>
            <person name="Li R."/>
            <person name="Bao Z."/>
        </authorList>
    </citation>
    <scope>NUCLEOTIDE SEQUENCE [LARGE SCALE GENOMIC DNA]</scope>
    <source>
        <strain evidence="4 5">PY_sf001</strain>
    </source>
</reference>
<dbReference type="Pfam" id="PF22697">
    <property type="entry name" value="SOS1_NGEF_PH"/>
    <property type="match status" value="1"/>
</dbReference>
<feature type="compositionally biased region" description="Polar residues" evidence="1">
    <location>
        <begin position="1108"/>
        <end position="1119"/>
    </location>
</feature>
<dbReference type="SUPFAM" id="SSF48065">
    <property type="entry name" value="DBL homology domain (DH-domain)"/>
    <property type="match status" value="1"/>
</dbReference>
<feature type="region of interest" description="Disordered" evidence="1">
    <location>
        <begin position="870"/>
        <end position="950"/>
    </location>
</feature>
<gene>
    <name evidence="4" type="ORF">KP79_PYT14257</name>
</gene>
<feature type="compositionally biased region" description="Polar residues" evidence="1">
    <location>
        <begin position="1536"/>
        <end position="1556"/>
    </location>
</feature>
<dbReference type="Gene3D" id="1.20.900.10">
    <property type="entry name" value="Dbl homology (DH) domain"/>
    <property type="match status" value="1"/>
</dbReference>
<feature type="compositionally biased region" description="Low complexity" evidence="1">
    <location>
        <begin position="324"/>
        <end position="334"/>
    </location>
</feature>
<evidence type="ECO:0000259" key="3">
    <source>
        <dbReference type="PROSITE" id="PS50010"/>
    </source>
</evidence>
<proteinExistence type="predicted"/>
<dbReference type="OrthoDB" id="6152532at2759"/>
<dbReference type="Gene3D" id="3.40.525.10">
    <property type="entry name" value="CRAL-TRIO lipid binding domain"/>
    <property type="match status" value="1"/>
</dbReference>
<dbReference type="InterPro" id="IPR011993">
    <property type="entry name" value="PH-like_dom_sf"/>
</dbReference>
<dbReference type="SUPFAM" id="SSF50729">
    <property type="entry name" value="PH domain-like"/>
    <property type="match status" value="1"/>
</dbReference>
<dbReference type="SUPFAM" id="SSF52087">
    <property type="entry name" value="CRAL/TRIO domain"/>
    <property type="match status" value="1"/>
</dbReference>
<accession>A0A210PN94</accession>
<dbReference type="PROSITE" id="PS50003">
    <property type="entry name" value="PH_DOMAIN"/>
    <property type="match status" value="1"/>
</dbReference>
<dbReference type="PROSITE" id="PS50010">
    <property type="entry name" value="DH_2"/>
    <property type="match status" value="1"/>
</dbReference>
<dbReference type="Proteomes" id="UP000242188">
    <property type="component" value="Unassembled WGS sequence"/>
</dbReference>
<dbReference type="InterPro" id="IPR035899">
    <property type="entry name" value="DBL_dom_sf"/>
</dbReference>
<dbReference type="InterPro" id="IPR055251">
    <property type="entry name" value="SOS1_NGEF_PH"/>
</dbReference>
<feature type="compositionally biased region" description="Polar residues" evidence="1">
    <location>
        <begin position="990"/>
        <end position="1009"/>
    </location>
</feature>
<feature type="region of interest" description="Disordered" evidence="1">
    <location>
        <begin position="1498"/>
        <end position="1575"/>
    </location>
</feature>
<dbReference type="CDD" id="cd13242">
    <property type="entry name" value="PH_puratrophin-1"/>
    <property type="match status" value="1"/>
</dbReference>
<evidence type="ECO:0000313" key="5">
    <source>
        <dbReference type="Proteomes" id="UP000242188"/>
    </source>
</evidence>
<dbReference type="InterPro" id="IPR001849">
    <property type="entry name" value="PH_domain"/>
</dbReference>
<dbReference type="EMBL" id="NEDP02005575">
    <property type="protein sequence ID" value="OWF37937.1"/>
    <property type="molecule type" value="Genomic_DNA"/>
</dbReference>
<sequence length="1599" mass="180862">MTSSRSGLLGGERTLRGLSLGFANMVLGYFRKKESAENGEYFAREALSKENEISECVETSSVYYDTLEPQSLSEYEDKESMTDEDLMTESEETTWTDCEEDVSPDTCVTLSGDDELLLLQTKLSSLYTEEEGQLSAVRQARHTLHSQYHGNLHKFFSQYLNPTVTLLTRLADIHRVAEPCVIHSNWPLSYKGSVLIHLGDLDLQDLSSGEFYFYIGHTFSGQLHLILKYRSDVGIQEVVVLDNELQEMFTMDWLKVKVRSSEDLGQLLQQCLVGFEESLARLVLQDVTPDMCHKCQQNRRDGPGGGASNPSWTNHYAKMKAQRQHSQSSQGHSSLPDGVPHAVPPGSGHQGSGVNDGLTSPRSPGFCHHRTLDVPQTILDVHYDLLKSGIAILPGCRDIEGCAIVFIFTRSSLWQLQKVSSVELARTLLYYRSVPRDNVQKKGLKLVADIRGASSSTVNTLLETMYLLQGNCPGALSTVYMLANETSEPLVMKSPVYDPLATFRLEVLVSMETLHKYLPPDSIPVALDGHFAYSHEDWIRFQMKLDPFVSKLQAAAKYLVCIMQDLSDAAGVPRTTKEANQLIEHHEQLIKSVFEDQRLMSVQTDGEGVINCLQREVVHLSHSQDYRDSMMSMNELYDNLQTTIVKLVRLSDSRLCKLEQCLQLREFEEECTKVLSWVSGCGEDFFQRYVHLADNLKAIRAQQKEFEKFYYSAMTHIEKGNDLLEEASMLAQSGNFDEVTGYKELARTLKKHLQLFTGRLEEIRERIESTASCYHLLDKTYEWALDAMKYVASMKMEHCSTIEGLDKLLRSLQVYLRDHPMMKEETFISMMDLAKKLRNEKLMEQCRVARARCEETHSLLTARQSTLREAKDRMVLETKTSPSKTDQRRSGQFSVISSPELRHPSVNNDNAVWQPCSASTPSSGSERTPSFCGSGTSPILPPTNLTPQDMVFLGESDSSFITEDMSDRVVTSIPKILNNSTMRSSREDLTSPSDTSSQRSIRSAPTPQDSRGGEEGPGSALTSHNRPLKKVLRRTSTAPPFTGGAIIEEEDPKPRRTDRQPGRQDDSRTVSMITSSTDSLSSMPEEEPENGEVLVPSSKSFTPVPVNTHLNSQNGSIPTGSLADLKLSGTEKIKRTLAHVMREMVQTERDYVCSLQFIIEQYVPELERDDVPQALRGKRNVIFGNLEKIYHFHHQMFLREVELCANNPFQIAQYFIMHASQFYLYAIYNKNKPKSDSLMAEYGKYFFREKQLQLGDKMDLSSYLLKPVQRMGKYALLIKQIMKACPNTEQEYQDLKAAEEMVKFQLRHGNDLLAMDSLRDCDVNFQEQGRLLRQEEFLVWQGRRKSMRHVFLFEDLILFSKTQRGRNGSPDTYNYKFSFKMADVGLTEAYEGSGYKFEIWFRRRSLGDNYILQAPSSDVRHQWTKEISHVLWNQALKNREHHMTEMLSMGVGNKPCLDIKPSANNIQDRLLNYAVGNRGARTRNSVAVTSFEHLRQGNKRPHSIISVSSTSSSSSSHSGMLSILGPNYDMADSPRSRQSIACMSNESGIGTDLSGSENDRQGSLEISRRGPNSRHYINHPQAKLILSNTSSNEPVSTDV</sequence>
<evidence type="ECO:0000313" key="4">
    <source>
        <dbReference type="EMBL" id="OWF37937.1"/>
    </source>
</evidence>
<dbReference type="CDD" id="cd00160">
    <property type="entry name" value="RhoGEF"/>
    <property type="match status" value="1"/>
</dbReference>
<feature type="compositionally biased region" description="Basic and acidic residues" evidence="1">
    <location>
        <begin position="1052"/>
        <end position="1068"/>
    </location>
</feature>
<dbReference type="InterPro" id="IPR052231">
    <property type="entry name" value="Rho_GEF_signaling-related"/>
</dbReference>
<keyword evidence="5" id="KW-1185">Reference proteome</keyword>
<dbReference type="Gene3D" id="2.30.29.30">
    <property type="entry name" value="Pleckstrin-homology domain (PH domain)/Phosphotyrosine-binding domain (PTB)"/>
    <property type="match status" value="1"/>
</dbReference>
<feature type="compositionally biased region" description="Basic and acidic residues" evidence="1">
    <location>
        <begin position="1557"/>
        <end position="1568"/>
    </location>
</feature>
<feature type="compositionally biased region" description="Polar residues" evidence="1">
    <location>
        <begin position="905"/>
        <end position="947"/>
    </location>
</feature>
<feature type="domain" description="DH" evidence="3">
    <location>
        <begin position="1136"/>
        <end position="1312"/>
    </location>
</feature>
<dbReference type="PANTHER" id="PTHR45845:SF3">
    <property type="entry name" value="PURATROPHIN-1-LIKE, ISOFORM A"/>
    <property type="match status" value="1"/>
</dbReference>
<feature type="compositionally biased region" description="Low complexity" evidence="1">
    <location>
        <begin position="1071"/>
        <end position="1083"/>
    </location>
</feature>
<protein>
    <submittedName>
        <fullName evidence="4">Puratrophin-1</fullName>
    </submittedName>
</protein>